<feature type="repeat" description="WD" evidence="3">
    <location>
        <begin position="948"/>
        <end position="972"/>
    </location>
</feature>
<dbReference type="Gene3D" id="3.40.50.300">
    <property type="entry name" value="P-loop containing nucleotide triphosphate hydrolases"/>
    <property type="match status" value="1"/>
</dbReference>
<evidence type="ECO:0000313" key="6">
    <source>
        <dbReference type="Proteomes" id="UP000287352"/>
    </source>
</evidence>
<protein>
    <recommendedName>
        <fullName evidence="4">Novel STAND NTPase 1 domain-containing protein</fullName>
    </recommendedName>
</protein>
<dbReference type="InterPro" id="IPR036322">
    <property type="entry name" value="WD40_repeat_dom_sf"/>
</dbReference>
<gene>
    <name evidence="5" type="ORF">KTT_58260</name>
</gene>
<dbReference type="Proteomes" id="UP000287352">
    <property type="component" value="Unassembled WGS sequence"/>
</dbReference>
<evidence type="ECO:0000256" key="2">
    <source>
        <dbReference type="ARBA" id="ARBA00022737"/>
    </source>
</evidence>
<dbReference type="EMBL" id="BIFR01000002">
    <property type="protein sequence ID" value="GCE15967.1"/>
    <property type="molecule type" value="Genomic_DNA"/>
</dbReference>
<evidence type="ECO:0000256" key="1">
    <source>
        <dbReference type="ARBA" id="ARBA00022574"/>
    </source>
</evidence>
<dbReference type="PANTHER" id="PTHR19879">
    <property type="entry name" value="TRANSCRIPTION INITIATION FACTOR TFIID"/>
    <property type="match status" value="1"/>
</dbReference>
<feature type="repeat" description="WD" evidence="3">
    <location>
        <begin position="504"/>
        <end position="545"/>
    </location>
</feature>
<dbReference type="AlphaFoldDB" id="A0A402A9W4"/>
<evidence type="ECO:0000259" key="4">
    <source>
        <dbReference type="Pfam" id="PF20703"/>
    </source>
</evidence>
<feature type="repeat" description="WD" evidence="3">
    <location>
        <begin position="689"/>
        <end position="730"/>
    </location>
</feature>
<keyword evidence="6" id="KW-1185">Reference proteome</keyword>
<dbReference type="PANTHER" id="PTHR19879:SF9">
    <property type="entry name" value="TRANSCRIPTION INITIATION FACTOR TFIID SUBUNIT 5"/>
    <property type="match status" value="1"/>
</dbReference>
<feature type="repeat" description="WD" evidence="3">
    <location>
        <begin position="1065"/>
        <end position="1106"/>
    </location>
</feature>
<accession>A0A402A9W4</accession>
<dbReference type="PROSITE" id="PS50294">
    <property type="entry name" value="WD_REPEATS_REGION"/>
    <property type="match status" value="3"/>
</dbReference>
<dbReference type="Pfam" id="PF20703">
    <property type="entry name" value="nSTAND1"/>
    <property type="match status" value="1"/>
</dbReference>
<feature type="repeat" description="WD" evidence="3">
    <location>
        <begin position="737"/>
        <end position="771"/>
    </location>
</feature>
<dbReference type="InterPro" id="IPR015943">
    <property type="entry name" value="WD40/YVTN_repeat-like_dom_sf"/>
</dbReference>
<evidence type="ECO:0000313" key="5">
    <source>
        <dbReference type="EMBL" id="GCE15967.1"/>
    </source>
</evidence>
<feature type="repeat" description="WD" evidence="3">
    <location>
        <begin position="1115"/>
        <end position="1137"/>
    </location>
</feature>
<comment type="caution">
    <text evidence="5">The sequence shown here is derived from an EMBL/GenBank/DDBJ whole genome shotgun (WGS) entry which is preliminary data.</text>
</comment>
<dbReference type="InterPro" id="IPR027417">
    <property type="entry name" value="P-loop_NTPase"/>
</dbReference>
<dbReference type="Pfam" id="PF00400">
    <property type="entry name" value="WD40"/>
    <property type="match status" value="9"/>
</dbReference>
<dbReference type="Gene3D" id="2.130.10.10">
    <property type="entry name" value="YVTN repeat-like/Quinoprotein amine dehydrogenase"/>
    <property type="match status" value="4"/>
</dbReference>
<evidence type="ECO:0000256" key="3">
    <source>
        <dbReference type="PROSITE-ProRule" id="PRU00221"/>
    </source>
</evidence>
<dbReference type="SUPFAM" id="SSF52540">
    <property type="entry name" value="P-loop containing nucleoside triphosphate hydrolases"/>
    <property type="match status" value="1"/>
</dbReference>
<dbReference type="PROSITE" id="PS50082">
    <property type="entry name" value="WD_REPEATS_2"/>
    <property type="match status" value="9"/>
</dbReference>
<dbReference type="SUPFAM" id="SSF69322">
    <property type="entry name" value="Tricorn protease domain 2"/>
    <property type="match status" value="1"/>
</dbReference>
<dbReference type="PROSITE" id="PS00678">
    <property type="entry name" value="WD_REPEATS_1"/>
    <property type="match status" value="4"/>
</dbReference>
<keyword evidence="1 3" id="KW-0853">WD repeat</keyword>
<dbReference type="InterPro" id="IPR019775">
    <property type="entry name" value="WD40_repeat_CS"/>
</dbReference>
<feature type="repeat" description="WD" evidence="3">
    <location>
        <begin position="588"/>
        <end position="629"/>
    </location>
</feature>
<feature type="repeat" description="WD" evidence="3">
    <location>
        <begin position="901"/>
        <end position="942"/>
    </location>
</feature>
<dbReference type="SUPFAM" id="SSF50978">
    <property type="entry name" value="WD40 repeat-like"/>
    <property type="match status" value="1"/>
</dbReference>
<proteinExistence type="predicted"/>
<dbReference type="InterPro" id="IPR049052">
    <property type="entry name" value="nSTAND1"/>
</dbReference>
<dbReference type="SMART" id="SM00320">
    <property type="entry name" value="WD40"/>
    <property type="match status" value="14"/>
</dbReference>
<reference evidence="6" key="1">
    <citation type="submission" date="2018-12" db="EMBL/GenBank/DDBJ databases">
        <title>Tengunoibacter tsumagoiensis gen. nov., sp. nov., Dictyobacter kobayashii sp. nov., D. alpinus sp. nov., and D. joshuensis sp. nov. and description of Dictyobacteraceae fam. nov. within the order Ktedonobacterales isolated from Tengu-no-mugimeshi.</title>
        <authorList>
            <person name="Wang C.M."/>
            <person name="Zheng Y."/>
            <person name="Sakai Y."/>
            <person name="Toyoda A."/>
            <person name="Minakuchi Y."/>
            <person name="Abe K."/>
            <person name="Yokota A."/>
            <person name="Yabe S."/>
        </authorList>
    </citation>
    <scope>NUCLEOTIDE SEQUENCE [LARGE SCALE GENOMIC DNA]</scope>
    <source>
        <strain evidence="6">Uno3</strain>
    </source>
</reference>
<organism evidence="5 6">
    <name type="scientific">Tengunoibacter tsumagoiensis</name>
    <dbReference type="NCBI Taxonomy" id="2014871"/>
    <lineage>
        <taxon>Bacteria</taxon>
        <taxon>Bacillati</taxon>
        <taxon>Chloroflexota</taxon>
        <taxon>Ktedonobacteria</taxon>
        <taxon>Ktedonobacterales</taxon>
        <taxon>Dictyobacteraceae</taxon>
        <taxon>Tengunoibacter</taxon>
    </lineage>
</organism>
<dbReference type="SUPFAM" id="SSF82171">
    <property type="entry name" value="DPP6 N-terminal domain-like"/>
    <property type="match status" value="1"/>
</dbReference>
<feature type="domain" description="Novel STAND NTPase 1" evidence="4">
    <location>
        <begin position="12"/>
        <end position="353"/>
    </location>
</feature>
<feature type="repeat" description="WD" evidence="3">
    <location>
        <begin position="771"/>
        <end position="812"/>
    </location>
</feature>
<keyword evidence="2" id="KW-0677">Repeat</keyword>
<sequence>MGDPATLALLEQRWQQTTTLLTLIGPAGCGKTSLVQAYLIPLVKQNAHVQGRSPGLLKLSVTTDPLAQLEQCGLQGASMDLLTSIKLWNERYDYDQTVLILDHYEEFLRSASSEVQTQFVEQIVRVLQRRAAVIVLVLRDSSYALLARQQGLMRYVEQNLVNVVAPHRRSDLLALAHKQARKHNYALSRELAETILDQVMCEQSQLSLFSRYQLRLAGIWAQHKQPSVLAREPVRAISTVEEHFEQLFHSLSLDEQSYVQRIVLQLVDVNEKRFGITLPLRHLSILNRGPDHQQVLSLCIEQGLFLVRIDPDSQQEMIALASDVLLYEWSRLRTWIEEEQQFQLWYASFQRQVQLSEPFLTGGTLLMAEAWRQRTPERLTSQEHRFIDSCLFAQQQKQVTEQHAQLSKARMLVATAQELYQQPMAHFQGLQLAIEAHELSPSAEADQALRHGIVLLPQLLHTYGDGRKMRFLALSAQGRFVAFVRDQVQLLVLELATAQIYAEFYTNGTPIVQAHFNDDETLLGTVSEDGMIHLWDLLHQQHIMAVQKAGVKSLLFSPQNRYLMTVHSNTKRGWTELYDLVKGEHLPRRNHATFIQAVAFRSDGGSFAVGGDDGQVYLWPVQSTTSLPLISHSASIHTILFSPGGQYIVTASQAGGVAVCQIPIQSSDLEHQSAFIEEFPIWEERRLLFSIQHPTVRIVQFSPHGTYLVTAGSDGSASIWQLPDGTALHTFSFPLPITQLNVSANEQYVAIGLEDGTVYVWDLIVQQEIKRVFHPAPLIAQLFSPHQNQLITVCSDQKVRIWDLFSAPLVKPVLHSSSMTINAIVRNPQKDGASTLAVGCREGTIYVLTQEYLPHLPPLQLPPDEAVDRLLFSPDGQHLVATDKQGGVYVWSVATEQLIVHYRHQEYVTALAFSPTGRYLLTAGKERTVLMYHLKDDRLQDFLSNRQVSHLAFSPDERYLVLATPDGCITLWMQNEHEGYRELAIQQASVLNALAWGDTYFVTAHNNEAYARLWRWGPTIELYDIDLPHEGPVYALALSPDESLIATASSDALLWDAQTGFRRALLPHHSTVEALAFSSDGNYLVTASVDEYVRVWDIATEQKIVQLHYPGLMPTIMFSPDDRYIVTAQRDGSIDLWLWQPKDMLEVARSF</sequence>
<name>A0A402A9W4_9CHLR</name>
<dbReference type="InterPro" id="IPR001680">
    <property type="entry name" value="WD40_rpt"/>
</dbReference>